<dbReference type="InterPro" id="IPR025748">
    <property type="entry name" value="PrcB_C_dom"/>
</dbReference>
<dbReference type="RefSeq" id="WP_188901717.1">
    <property type="nucleotide sequence ID" value="NZ_BMOM01000004.1"/>
</dbReference>
<evidence type="ECO:0000256" key="1">
    <source>
        <dbReference type="SAM" id="SignalP"/>
    </source>
</evidence>
<evidence type="ECO:0000313" key="3">
    <source>
        <dbReference type="EMBL" id="GGM02319.1"/>
    </source>
</evidence>
<protein>
    <recommendedName>
        <fullName evidence="2">PrcB C-terminal domain-containing protein</fullName>
    </recommendedName>
</protein>
<feature type="domain" description="PrcB C-terminal" evidence="2">
    <location>
        <begin position="280"/>
        <end position="336"/>
    </location>
</feature>
<dbReference type="Proteomes" id="UP000661918">
    <property type="component" value="Unassembled WGS sequence"/>
</dbReference>
<dbReference type="EMBL" id="BMOM01000004">
    <property type="protein sequence ID" value="GGM02319.1"/>
    <property type="molecule type" value="Genomic_DNA"/>
</dbReference>
<name>A0ABQ2GLJ9_9DEIO</name>
<comment type="caution">
    <text evidence="3">The sequence shown here is derived from an EMBL/GenBank/DDBJ whole genome shotgun (WGS) entry which is preliminary data.</text>
</comment>
<accession>A0ABQ2GLJ9</accession>
<reference evidence="4" key="1">
    <citation type="journal article" date="2019" name="Int. J. Syst. Evol. Microbiol.">
        <title>The Global Catalogue of Microorganisms (GCM) 10K type strain sequencing project: providing services to taxonomists for standard genome sequencing and annotation.</title>
        <authorList>
            <consortium name="The Broad Institute Genomics Platform"/>
            <consortium name="The Broad Institute Genome Sequencing Center for Infectious Disease"/>
            <person name="Wu L."/>
            <person name="Ma J."/>
        </authorList>
    </citation>
    <scope>NUCLEOTIDE SEQUENCE [LARGE SCALE GENOMIC DNA]</scope>
    <source>
        <strain evidence="4">JCM 15443</strain>
    </source>
</reference>
<sequence>MKKTLLPGLLLSVGLLSACTMTGPGNLKVHEALLYGGAQERIVWVYGTLSGGAAGSLKLGDVTADLRAQVEDPVAVPGTLSVNGKATYRIPTSPLSPPLNVVRRADGTFEITAPGTPALSAVYFTDGTGWSKLSGLAGPVRGVAVNGLQGVGQLTDAEAGVLSKALLGQGALAVGVLATPPAADAPLAVEPAPSEYRRTALYILPNVATVPGSLRPPAPTAPPSGGTVSFSELASGTQSGAGEATVQLATTPAAARALYATAYARQTGAPAAPDPNGGTLVGVFLGQRSTGGYGVSIVGARASGDTLVLTAQLRAPAPGAITTQALTSPWTIVRVEGTYRTVTVVDSQGQPLPSGGGSVR</sequence>
<feature type="chain" id="PRO_5047006886" description="PrcB C-terminal domain-containing protein" evidence="1">
    <location>
        <begin position="19"/>
        <end position="360"/>
    </location>
</feature>
<dbReference type="PROSITE" id="PS51257">
    <property type="entry name" value="PROKAR_LIPOPROTEIN"/>
    <property type="match status" value="1"/>
</dbReference>
<dbReference type="Pfam" id="PF14343">
    <property type="entry name" value="PrcB_C"/>
    <property type="match status" value="1"/>
</dbReference>
<proteinExistence type="predicted"/>
<keyword evidence="1" id="KW-0732">Signal</keyword>
<organism evidence="3 4">
    <name type="scientific">Deinococcus aerophilus</name>
    <dbReference type="NCBI Taxonomy" id="522488"/>
    <lineage>
        <taxon>Bacteria</taxon>
        <taxon>Thermotogati</taxon>
        <taxon>Deinococcota</taxon>
        <taxon>Deinococci</taxon>
        <taxon>Deinococcales</taxon>
        <taxon>Deinococcaceae</taxon>
        <taxon>Deinococcus</taxon>
    </lineage>
</organism>
<gene>
    <name evidence="3" type="ORF">GCM10010841_08550</name>
</gene>
<keyword evidence="4" id="KW-1185">Reference proteome</keyword>
<evidence type="ECO:0000259" key="2">
    <source>
        <dbReference type="Pfam" id="PF14343"/>
    </source>
</evidence>
<feature type="signal peptide" evidence="1">
    <location>
        <begin position="1"/>
        <end position="18"/>
    </location>
</feature>
<evidence type="ECO:0000313" key="4">
    <source>
        <dbReference type="Proteomes" id="UP000661918"/>
    </source>
</evidence>